<protein>
    <submittedName>
        <fullName evidence="3">Pilus assembly protein TadG</fullName>
    </submittedName>
</protein>
<keyword evidence="1" id="KW-0812">Transmembrane</keyword>
<name>A0A178M9U2_9PROT</name>
<evidence type="ECO:0000313" key="3">
    <source>
        <dbReference type="EMBL" id="OAN44818.1"/>
    </source>
</evidence>
<gene>
    <name evidence="3" type="ORF">A6A04_08370</name>
</gene>
<feature type="transmembrane region" description="Helical" evidence="1">
    <location>
        <begin position="21"/>
        <end position="43"/>
    </location>
</feature>
<dbReference type="OrthoDB" id="7349713at2"/>
<dbReference type="Proteomes" id="UP000078428">
    <property type="component" value="Unassembled WGS sequence"/>
</dbReference>
<evidence type="ECO:0000313" key="4">
    <source>
        <dbReference type="Proteomes" id="UP000078428"/>
    </source>
</evidence>
<keyword evidence="4" id="KW-1185">Reference proteome</keyword>
<proteinExistence type="predicted"/>
<organism evidence="3 4">
    <name type="scientific">Paramagnetospirillum marisnigri</name>
    <dbReference type="NCBI Taxonomy" id="1285242"/>
    <lineage>
        <taxon>Bacteria</taxon>
        <taxon>Pseudomonadati</taxon>
        <taxon>Pseudomonadota</taxon>
        <taxon>Alphaproteobacteria</taxon>
        <taxon>Rhodospirillales</taxon>
        <taxon>Magnetospirillaceae</taxon>
        <taxon>Paramagnetospirillum</taxon>
    </lineage>
</organism>
<dbReference type="AlphaFoldDB" id="A0A178M9U2"/>
<evidence type="ECO:0000259" key="2">
    <source>
        <dbReference type="Pfam" id="PF07811"/>
    </source>
</evidence>
<reference evidence="3 4" key="1">
    <citation type="submission" date="2016-04" db="EMBL/GenBank/DDBJ databases">
        <title>Draft genome sequence of freshwater magnetotactic bacteria Magnetospirillum marisnigri SP-1 and Magnetospirillum moscoviense BB-1.</title>
        <authorList>
            <person name="Koziaeva V."/>
            <person name="Dziuba M.V."/>
            <person name="Ivanov T.M."/>
            <person name="Kuznetsov B."/>
            <person name="Grouzdev D.S."/>
        </authorList>
    </citation>
    <scope>NUCLEOTIDE SEQUENCE [LARGE SCALE GENOMIC DNA]</scope>
    <source>
        <strain evidence="3 4">SP-1</strain>
    </source>
</reference>
<evidence type="ECO:0000256" key="1">
    <source>
        <dbReference type="SAM" id="Phobius"/>
    </source>
</evidence>
<accession>A0A178M9U2</accession>
<sequence length="172" mass="18511">MAPSFLHRLRHDRRGATMVEFALVALPAFMLMLGMVEIGLMTLDRSVVEGATREAARRIRTGAAQVSGDAMGTFRTTFCANLFNLYDCDGFRFDVRTFPSFDAISLPTVQFDAAGMPSNTVFQPGGAGTVTTVRVIHRHNFGTPLVGSIMGGGASNSVPVTATAVFKTEPYQ</sequence>
<dbReference type="Pfam" id="PF07811">
    <property type="entry name" value="TadE"/>
    <property type="match status" value="1"/>
</dbReference>
<dbReference type="EMBL" id="LWQT01000109">
    <property type="protein sequence ID" value="OAN44818.1"/>
    <property type="molecule type" value="Genomic_DNA"/>
</dbReference>
<dbReference type="STRING" id="1285242.A6A04_08370"/>
<keyword evidence="1" id="KW-1133">Transmembrane helix</keyword>
<dbReference type="InterPro" id="IPR012495">
    <property type="entry name" value="TadE-like_dom"/>
</dbReference>
<keyword evidence="1" id="KW-0472">Membrane</keyword>
<feature type="domain" description="TadE-like" evidence="2">
    <location>
        <begin position="15"/>
        <end position="57"/>
    </location>
</feature>
<comment type="caution">
    <text evidence="3">The sequence shown here is derived from an EMBL/GenBank/DDBJ whole genome shotgun (WGS) entry which is preliminary data.</text>
</comment>